<dbReference type="AlphaFoldDB" id="A0A7D4HQC3"/>
<evidence type="ECO:0000313" key="3">
    <source>
        <dbReference type="Proteomes" id="UP000500970"/>
    </source>
</evidence>
<dbReference type="KEGG" id="apes:FOC84_10530"/>
<dbReference type="RefSeq" id="WP_173144373.1">
    <property type="nucleotide sequence ID" value="NZ_CP053985.1"/>
</dbReference>
<evidence type="ECO:0000313" key="2">
    <source>
        <dbReference type="EMBL" id="QKH35357.1"/>
    </source>
</evidence>
<keyword evidence="3" id="KW-1185">Reference proteome</keyword>
<accession>A0A7D4HQC3</accession>
<protein>
    <submittedName>
        <fullName evidence="2">Uncharacterized protein</fullName>
    </submittedName>
</protein>
<keyword evidence="1" id="KW-0732">Signal</keyword>
<proteinExistence type="predicted"/>
<dbReference type="Proteomes" id="UP000500970">
    <property type="component" value="Chromosome"/>
</dbReference>
<feature type="signal peptide" evidence="1">
    <location>
        <begin position="1"/>
        <end position="26"/>
    </location>
</feature>
<name>A0A7D4HQC3_9BURK</name>
<reference evidence="2 3" key="1">
    <citation type="submission" date="2020-05" db="EMBL/GenBank/DDBJ databases">
        <title>FDA dAtabase for Regulatory Grade micrObial Sequences (FDA-ARGOS): Supporting development and validation of Infectious Disease Dx tests.</title>
        <authorList>
            <person name="Sproer C."/>
            <person name="Gronow S."/>
            <person name="Severitt S."/>
            <person name="Schroder I."/>
            <person name="Tallon L."/>
            <person name="Sadzewicz L."/>
            <person name="Zhao X."/>
            <person name="Vavikolanu K."/>
            <person name="Mehta A."/>
            <person name="Aluvathingal J."/>
            <person name="Nadendla S."/>
            <person name="Myers T."/>
            <person name="Yan Y."/>
            <person name="Sichtig H."/>
        </authorList>
    </citation>
    <scope>NUCLEOTIDE SEQUENCE [LARGE SCALE GENOMIC DNA]</scope>
    <source>
        <strain evidence="2 3">FDAARGOS_790</strain>
    </source>
</reference>
<sequence>MQFRFMRHSLHVAIFTAALSPMAVQAQERNWELAKAARKLRVNLQASAYYNVERPDNPPVGHCVSKCS</sequence>
<gene>
    <name evidence="2" type="ORF">FOC84_10530</name>
</gene>
<evidence type="ECO:0000256" key="1">
    <source>
        <dbReference type="SAM" id="SignalP"/>
    </source>
</evidence>
<organism evidence="2 3">
    <name type="scientific">Achromobacter pestifer</name>
    <dbReference type="NCBI Taxonomy" id="1353889"/>
    <lineage>
        <taxon>Bacteria</taxon>
        <taxon>Pseudomonadati</taxon>
        <taxon>Pseudomonadota</taxon>
        <taxon>Betaproteobacteria</taxon>
        <taxon>Burkholderiales</taxon>
        <taxon>Alcaligenaceae</taxon>
        <taxon>Achromobacter</taxon>
    </lineage>
</organism>
<feature type="chain" id="PRO_5028805045" evidence="1">
    <location>
        <begin position="27"/>
        <end position="68"/>
    </location>
</feature>
<dbReference type="EMBL" id="CP053985">
    <property type="protein sequence ID" value="QKH35357.1"/>
    <property type="molecule type" value="Genomic_DNA"/>
</dbReference>